<dbReference type="PANTHER" id="PTHR32196">
    <property type="entry name" value="ABC TRANSPORTER PERMEASE PROTEIN YPHD-RELATED-RELATED"/>
    <property type="match status" value="1"/>
</dbReference>
<organism evidence="12">
    <name type="scientific">uncultured spirochete</name>
    <dbReference type="NCBI Taxonomy" id="156406"/>
    <lineage>
        <taxon>Bacteria</taxon>
        <taxon>Pseudomonadati</taxon>
        <taxon>Spirochaetota</taxon>
        <taxon>Spirochaetia</taxon>
        <taxon>Spirochaetales</taxon>
        <taxon>environmental samples</taxon>
    </lineage>
</organism>
<keyword evidence="6 11" id="KW-0812">Transmembrane</keyword>
<keyword evidence="7 11" id="KW-1133">Transmembrane helix</keyword>
<feature type="transmembrane region" description="Helical" evidence="11">
    <location>
        <begin position="309"/>
        <end position="331"/>
    </location>
</feature>
<gene>
    <name evidence="12" type="ORF">SPIROBIBN47_210065</name>
</gene>
<feature type="transmembrane region" description="Helical" evidence="11">
    <location>
        <begin position="22"/>
        <end position="43"/>
    </location>
</feature>
<dbReference type="InterPro" id="IPR001851">
    <property type="entry name" value="ABC_transp_permease"/>
</dbReference>
<keyword evidence="5" id="KW-0997">Cell inner membrane</keyword>
<proteinExistence type="predicted"/>
<comment type="subcellular location">
    <subcellularLocation>
        <location evidence="1">Cell membrane</location>
        <topology evidence="1">Multi-pass membrane protein</topology>
    </subcellularLocation>
</comment>
<evidence type="ECO:0000313" key="12">
    <source>
        <dbReference type="EMBL" id="SLM11764.1"/>
    </source>
</evidence>
<evidence type="ECO:0000256" key="6">
    <source>
        <dbReference type="ARBA" id="ARBA00022692"/>
    </source>
</evidence>
<evidence type="ECO:0000256" key="11">
    <source>
        <dbReference type="SAM" id="Phobius"/>
    </source>
</evidence>
<keyword evidence="12" id="KW-0378">Hydrolase</keyword>
<dbReference type="CDD" id="cd06579">
    <property type="entry name" value="TM_PBP1_transp_AraH_like"/>
    <property type="match status" value="1"/>
</dbReference>
<comment type="subunit">
    <text evidence="2">The complex is composed of two ATP-binding proteins (LsrA), two transmembrane proteins (LsrC and LsrD) and a solute-binding protein (LsrB).</text>
</comment>
<evidence type="ECO:0000256" key="9">
    <source>
        <dbReference type="ARBA" id="ARBA00025439"/>
    </source>
</evidence>
<dbReference type="AlphaFoldDB" id="A0A3P3XHM7"/>
<evidence type="ECO:0000256" key="2">
    <source>
        <dbReference type="ARBA" id="ARBA00011262"/>
    </source>
</evidence>
<feature type="transmembrane region" description="Helical" evidence="11">
    <location>
        <begin position="231"/>
        <end position="250"/>
    </location>
</feature>
<feature type="transmembrane region" description="Helical" evidence="11">
    <location>
        <begin position="262"/>
        <end position="278"/>
    </location>
</feature>
<evidence type="ECO:0000256" key="5">
    <source>
        <dbReference type="ARBA" id="ARBA00022519"/>
    </source>
</evidence>
<dbReference type="Pfam" id="PF02653">
    <property type="entry name" value="BPD_transp_2"/>
    <property type="match status" value="1"/>
</dbReference>
<feature type="transmembrane region" description="Helical" evidence="11">
    <location>
        <begin position="182"/>
        <end position="200"/>
    </location>
</feature>
<accession>A0A3P3XHM7</accession>
<reference evidence="12" key="1">
    <citation type="submission" date="2017-02" db="EMBL/GenBank/DDBJ databases">
        <authorList>
            <person name="Regsiter A."/>
            <person name="William W."/>
        </authorList>
    </citation>
    <scope>NUCLEOTIDE SEQUENCE</scope>
    <source>
        <strain evidence="12">Bib</strain>
    </source>
</reference>
<evidence type="ECO:0000256" key="3">
    <source>
        <dbReference type="ARBA" id="ARBA00022448"/>
    </source>
</evidence>
<keyword evidence="8 11" id="KW-0472">Membrane</keyword>
<evidence type="ECO:0000256" key="8">
    <source>
        <dbReference type="ARBA" id="ARBA00023136"/>
    </source>
</evidence>
<dbReference type="GO" id="GO:0022857">
    <property type="term" value="F:transmembrane transporter activity"/>
    <property type="evidence" value="ECO:0007669"/>
    <property type="project" value="InterPro"/>
</dbReference>
<evidence type="ECO:0000256" key="10">
    <source>
        <dbReference type="ARBA" id="ARBA00039381"/>
    </source>
</evidence>
<feature type="transmembrane region" description="Helical" evidence="11">
    <location>
        <begin position="101"/>
        <end position="121"/>
    </location>
</feature>
<keyword evidence="3" id="KW-0813">Transport</keyword>
<dbReference type="PANTHER" id="PTHR32196:SF71">
    <property type="entry name" value="AUTOINDUCER 2 IMPORT SYSTEM PERMEASE PROTEIN LSRD"/>
    <property type="match status" value="1"/>
</dbReference>
<protein>
    <recommendedName>
        <fullName evidence="10">Autoinducer 2 import system permease protein LsrD</fullName>
    </recommendedName>
</protein>
<evidence type="ECO:0000256" key="4">
    <source>
        <dbReference type="ARBA" id="ARBA00022475"/>
    </source>
</evidence>
<dbReference type="EMBL" id="FWDM01000014">
    <property type="protein sequence ID" value="SLM11764.1"/>
    <property type="molecule type" value="Genomic_DNA"/>
</dbReference>
<feature type="transmembrane region" description="Helical" evidence="11">
    <location>
        <begin position="55"/>
        <end position="74"/>
    </location>
</feature>
<sequence>MQGKSMETKKRTLRDFTSKPEFSSLLILLVMFALTAILQKNFFEIKSIMRNINAFAPLILVTMGQAVVIISGGIDLSSGTALSLLTCVLTSIMKKNDPITGLYGIIVAFIVALLIGLINGFGIGYLRIPPVISTFATSFIWLGIALFLRPTPGGESVSWFGVFYNFDTLKDISGFFGTLSGFLPPSLLLIIIGCILWYVISKTKTGRYIYAVGGNSESAYESGINTAKTQMVACMINSIFIFLAALFFVGQTGSGDARMGDPLTLRSIAAAVVGGIALSGGRGNVYFALVGALILSFVNKIIFFANIPYAYQTLVGGAIVIVAIAGSQAYISYSTKTKEIKIG</sequence>
<keyword evidence="4" id="KW-1003">Cell membrane</keyword>
<dbReference type="GO" id="GO:0005886">
    <property type="term" value="C:plasma membrane"/>
    <property type="evidence" value="ECO:0007669"/>
    <property type="project" value="UniProtKB-SubCell"/>
</dbReference>
<name>A0A3P3XHM7_9SPIR</name>
<dbReference type="GO" id="GO:0016787">
    <property type="term" value="F:hydrolase activity"/>
    <property type="evidence" value="ECO:0007669"/>
    <property type="project" value="UniProtKB-KW"/>
</dbReference>
<evidence type="ECO:0000256" key="7">
    <source>
        <dbReference type="ARBA" id="ARBA00022989"/>
    </source>
</evidence>
<evidence type="ECO:0000256" key="1">
    <source>
        <dbReference type="ARBA" id="ARBA00004651"/>
    </source>
</evidence>
<comment type="function">
    <text evidence="9">Part of the ABC transporter complex LsrABCD involved in autoinducer 2 (AI-2) import. Probably responsible for the translocation of the substrate across the membrane.</text>
</comment>
<feature type="transmembrane region" description="Helical" evidence="11">
    <location>
        <begin position="285"/>
        <end position="303"/>
    </location>
</feature>
<feature type="transmembrane region" description="Helical" evidence="11">
    <location>
        <begin position="128"/>
        <end position="148"/>
    </location>
</feature>